<dbReference type="Proteomes" id="UP000504630">
    <property type="component" value="Unplaced"/>
</dbReference>
<feature type="domain" description="FAS1" evidence="16">
    <location>
        <begin position="1114"/>
        <end position="1242"/>
    </location>
</feature>
<evidence type="ECO:0000256" key="8">
    <source>
        <dbReference type="ARBA" id="ARBA00023180"/>
    </source>
</evidence>
<keyword evidence="14" id="KW-0732">Signal</keyword>
<dbReference type="Gene3D" id="2.30.180.10">
    <property type="entry name" value="FAS1 domain"/>
    <property type="match status" value="7"/>
</dbReference>
<dbReference type="SMART" id="SM00445">
    <property type="entry name" value="LINK"/>
    <property type="match status" value="1"/>
</dbReference>
<feature type="domain" description="EGF-like" evidence="15">
    <location>
        <begin position="2107"/>
        <end position="2149"/>
    </location>
</feature>
<name>A0A6J2PAT6_COTGO</name>
<evidence type="ECO:0000256" key="6">
    <source>
        <dbReference type="ARBA" id="ARBA00023157"/>
    </source>
</evidence>
<dbReference type="SUPFAM" id="SSF57196">
    <property type="entry name" value="EGF/Laminin"/>
    <property type="match status" value="1"/>
</dbReference>
<dbReference type="InterPro" id="IPR036378">
    <property type="entry name" value="FAS1_dom_sf"/>
</dbReference>
<dbReference type="Pfam" id="PF00193">
    <property type="entry name" value="Xlink"/>
    <property type="match status" value="1"/>
</dbReference>
<dbReference type="SMART" id="SM00179">
    <property type="entry name" value="EGF_CA"/>
    <property type="match status" value="7"/>
</dbReference>
<dbReference type="InterPro" id="IPR000538">
    <property type="entry name" value="Link_dom"/>
</dbReference>
<dbReference type="KEGG" id="cgob:115004780"/>
<evidence type="ECO:0000313" key="18">
    <source>
        <dbReference type="Proteomes" id="UP000504630"/>
    </source>
</evidence>
<keyword evidence="7" id="KW-0675">Receptor</keyword>
<gene>
    <name evidence="19" type="primary">stab2</name>
</gene>
<dbReference type="InParanoid" id="A0A6J2PAT6"/>
<feature type="domain" description="EGF-like" evidence="15">
    <location>
        <begin position="1326"/>
        <end position="1364"/>
    </location>
</feature>
<feature type="domain" description="FAS1" evidence="16">
    <location>
        <begin position="352"/>
        <end position="488"/>
    </location>
</feature>
<feature type="chain" id="PRO_5026815773" evidence="14">
    <location>
        <begin position="16"/>
        <end position="2537"/>
    </location>
</feature>
<dbReference type="FunFam" id="2.30.180.10:FF:000005">
    <property type="entry name" value="Stabilin 2"/>
    <property type="match status" value="1"/>
</dbReference>
<dbReference type="PROSITE" id="PS50213">
    <property type="entry name" value="FAS1"/>
    <property type="match status" value="7"/>
</dbReference>
<dbReference type="InterPro" id="IPR056806">
    <property type="entry name" value="EGF_STAB1-2"/>
</dbReference>
<dbReference type="RefSeq" id="XP_029282312.1">
    <property type="nucleotide sequence ID" value="XM_029426452.1"/>
</dbReference>
<evidence type="ECO:0000256" key="12">
    <source>
        <dbReference type="SAM" id="MobiDB-lite"/>
    </source>
</evidence>
<evidence type="ECO:0000256" key="9">
    <source>
        <dbReference type="ARBA" id="ARBA00023292"/>
    </source>
</evidence>
<feature type="disulfide bond" evidence="11">
    <location>
        <begin position="2228"/>
        <end position="2249"/>
    </location>
</feature>
<dbReference type="InterPro" id="IPR002049">
    <property type="entry name" value="LE_dom"/>
</dbReference>
<evidence type="ECO:0000259" key="17">
    <source>
        <dbReference type="PROSITE" id="PS50963"/>
    </source>
</evidence>
<feature type="disulfide bond" evidence="10">
    <location>
        <begin position="1398"/>
        <end position="1407"/>
    </location>
</feature>
<feature type="domain" description="EGF-like" evidence="15">
    <location>
        <begin position="2031"/>
        <end position="2065"/>
    </location>
</feature>
<proteinExistence type="predicted"/>
<feature type="domain" description="EGF-like" evidence="15">
    <location>
        <begin position="1415"/>
        <end position="1453"/>
    </location>
</feature>
<dbReference type="Gene3D" id="2.10.25.10">
    <property type="entry name" value="Laminin"/>
    <property type="match status" value="12"/>
</dbReference>
<protein>
    <submittedName>
        <fullName evidence="19">Stabilin-2</fullName>
    </submittedName>
</protein>
<evidence type="ECO:0000256" key="3">
    <source>
        <dbReference type="ARBA" id="ARBA00022692"/>
    </source>
</evidence>
<dbReference type="GO" id="GO:0005540">
    <property type="term" value="F:hyaluronic acid binding"/>
    <property type="evidence" value="ECO:0007669"/>
    <property type="project" value="InterPro"/>
</dbReference>
<dbReference type="SMART" id="SM00181">
    <property type="entry name" value="EGF"/>
    <property type="match status" value="24"/>
</dbReference>
<evidence type="ECO:0000256" key="14">
    <source>
        <dbReference type="SAM" id="SignalP"/>
    </source>
</evidence>
<dbReference type="PANTHER" id="PTHR24038:SF0">
    <property type="entry name" value="STABILIN-2"/>
    <property type="match status" value="1"/>
</dbReference>
<feature type="domain" description="Link" evidence="17">
    <location>
        <begin position="2182"/>
        <end position="2275"/>
    </location>
</feature>
<dbReference type="GeneID" id="115004780"/>
<dbReference type="Pfam" id="PF02469">
    <property type="entry name" value="Fasciclin"/>
    <property type="match status" value="6"/>
</dbReference>
<feature type="domain" description="EGF-like" evidence="15">
    <location>
        <begin position="722"/>
        <end position="762"/>
    </location>
</feature>
<feature type="domain" description="FAS1" evidence="16">
    <location>
        <begin position="500"/>
        <end position="634"/>
    </location>
</feature>
<dbReference type="InterPro" id="IPR016186">
    <property type="entry name" value="C-type_lectin-like/link_sf"/>
</dbReference>
<evidence type="ECO:0000256" key="1">
    <source>
        <dbReference type="ARBA" id="ARBA00004479"/>
    </source>
</evidence>
<feature type="domain" description="EGF-like" evidence="15">
    <location>
        <begin position="853"/>
        <end position="895"/>
    </location>
</feature>
<feature type="disulfide bond" evidence="10">
    <location>
        <begin position="2016"/>
        <end position="2025"/>
    </location>
</feature>
<feature type="domain" description="EGF-like" evidence="15">
    <location>
        <begin position="96"/>
        <end position="136"/>
    </location>
</feature>
<dbReference type="InterPro" id="IPR000742">
    <property type="entry name" value="EGF"/>
</dbReference>
<feature type="disulfide bond" evidence="10">
    <location>
        <begin position="2035"/>
        <end position="2045"/>
    </location>
</feature>
<feature type="domain" description="EGF-like" evidence="15">
    <location>
        <begin position="223"/>
        <end position="262"/>
    </location>
</feature>
<feature type="domain" description="EGF-like" evidence="15">
    <location>
        <begin position="1989"/>
        <end position="2026"/>
    </location>
</feature>
<reference evidence="19" key="1">
    <citation type="submission" date="2025-08" db="UniProtKB">
        <authorList>
            <consortium name="RefSeq"/>
        </authorList>
    </citation>
    <scope>IDENTIFICATION</scope>
</reference>
<feature type="signal peptide" evidence="14">
    <location>
        <begin position="1"/>
        <end position="15"/>
    </location>
</feature>
<comment type="subcellular location">
    <subcellularLocation>
        <location evidence="1">Membrane</location>
        <topology evidence="1">Single-pass type I membrane protein</topology>
    </subcellularLocation>
</comment>
<keyword evidence="3 13" id="KW-0812">Transmembrane</keyword>
<evidence type="ECO:0000256" key="13">
    <source>
        <dbReference type="SAM" id="Phobius"/>
    </source>
</evidence>
<dbReference type="GO" id="GO:0016020">
    <property type="term" value="C:membrane"/>
    <property type="evidence" value="ECO:0007669"/>
    <property type="project" value="UniProtKB-SubCell"/>
</dbReference>
<keyword evidence="2 10" id="KW-0245">EGF-like domain</keyword>
<feature type="disulfide bond" evidence="10">
    <location>
        <begin position="752"/>
        <end position="761"/>
    </location>
</feature>
<evidence type="ECO:0000256" key="5">
    <source>
        <dbReference type="ARBA" id="ARBA00023136"/>
    </source>
</evidence>
<dbReference type="SUPFAM" id="SSF56436">
    <property type="entry name" value="C-type lectin-like"/>
    <property type="match status" value="1"/>
</dbReference>
<feature type="disulfide bond" evidence="10">
    <location>
        <begin position="1972"/>
        <end position="1981"/>
    </location>
</feature>
<evidence type="ECO:0000256" key="2">
    <source>
        <dbReference type="ARBA" id="ARBA00022536"/>
    </source>
</evidence>
<feature type="domain" description="FAS1" evidence="16">
    <location>
        <begin position="1579"/>
        <end position="1711"/>
    </location>
</feature>
<evidence type="ECO:0000313" key="19">
    <source>
        <dbReference type="RefSeq" id="XP_029282312.1"/>
    </source>
</evidence>
<evidence type="ECO:0000259" key="15">
    <source>
        <dbReference type="PROSITE" id="PS50026"/>
    </source>
</evidence>
<keyword evidence="8" id="KW-0325">Glycoprotein</keyword>
<dbReference type="InterPro" id="IPR001881">
    <property type="entry name" value="EGF-like_Ca-bd_dom"/>
</dbReference>
<keyword evidence="4 13" id="KW-1133">Transmembrane helix</keyword>
<evidence type="ECO:0000256" key="11">
    <source>
        <dbReference type="PROSITE-ProRule" id="PRU00323"/>
    </source>
</evidence>
<feature type="domain" description="FAS1" evidence="16">
    <location>
        <begin position="2295"/>
        <end position="2431"/>
    </location>
</feature>
<evidence type="ECO:0000259" key="16">
    <source>
        <dbReference type="PROSITE" id="PS50213"/>
    </source>
</evidence>
<feature type="domain" description="EGF-like" evidence="15">
    <location>
        <begin position="2066"/>
        <end position="2104"/>
    </location>
</feature>
<feature type="domain" description="EGF-like" evidence="15">
    <location>
        <begin position="1496"/>
        <end position="1537"/>
    </location>
</feature>
<feature type="domain" description="FAS1" evidence="16">
    <location>
        <begin position="1724"/>
        <end position="1865"/>
    </location>
</feature>
<sequence length="2537" mass="271358">MELLLLLLLLQSSAATLQNFCSNSTVLKTRTACHSCSISMMMPCPSTYKQTPRSTVRDCKYFIRTLSLVLPLNGCSFECYREAEVRSCCPGSWGPDCTECPGGADRPCSNRGVCSEGVGGNGTCSCQGGFAGTACEDCSPGRFGPTCSSVCSCVHGVCESGLRGDGHCTCFSGYKAPNCNQELPECASLSCPLNSRCMEEALTGRLVCQCLPGFEKSGDICSSINPCLQRVCHVQAFCVHSGPNQHLCACNEGYSGDGQVCMSIDPCQSKQGGCAAESAGCVYDGPGKSHCECLTGFHLLNHGSCSLKDACRADSCHKNAKCTTVVPGRVQCTCLQGFLGNGEVCYGNIMQRLSDLNTEPGGPWRGQLNKAIMLFASLSWSLQNLGPFTLFVPTNKGFRGTLMSTLTADSSKAKYLCKIHLVAGVLPLITLKKTDVFFTLTGKPAEIDTSEGDLLTKIRIHGSRKKGVIVQSDVVASNGMIHIINKLMDSVEPTVESDSQENLMKIISDYGKFDKFKSLLEKVDLGSVLDLPGPMTVFAPSSSAFDAMTEGHLQFLSSVEGHNKLLELMRNHIVPFSALDVFNAASSPRIVTLASQVLTINVTENGQMLVNGAAVLEAAVEAKNGRLYVLDGVLTPASIEPVLPHRCDTTETKVLQGECGVCSKVKLSRCSTGVKTGTATFGCVYTLSFGRPVASIPATGCAPLCNVTVTSTACCKGFYGPDCSSCPGGHQSPCSGHGQCSEGTGGNGSCVCDPNFRGSRCQYCSSSNKHGANCDRTCPCVHGQCEDRPDSDGRCKPDSCLTGFTGRFCDHRTAACGTQAQFCHAHADCDFSQGTTRCVCKPGYQGDGITCVESDPCAPPLRGGCSVNAKCVRTGAGTHSCQCLSGWREDGDECQPINNCDSLDGGGCHPNATCIYVGPGQSDCACKSSYKGNGQDCEAVNQCVTVNGGCHYLASCRLLSSGWTCVCDEGYVGNGRMCYGTVVQVLMTLPDVSEFFTWTTDSSLSWSLSDQDITLLVPSSASVAKMSSEDKNFWTMKGNLPSLIRNHIIPGNYPLSSLSSISSLTSLLKTTLPVSTTNELTSVGGATITTSNVAATNGLIHVIDKVLVPDRKLSEGLLATLALRPEFSLFRSYLIDYNLTDEIEQTDEFTVFAPTDAAVTEYLKKMAATALDVNTMRYHVVAAERLLKTDLQPGEYKQTLLGFSFQLGIFPRDGKLFVNDVQINSSNMLSGKGVIHGLSAVLQINRNRCDDVMYNKVFGTCVDCLYPQSRICPSDTIPDDSVKRRKCMFTRMFEEERLLTIGCRATCLQKNIVRMCCGGFFGKHCEACPGSKGRPCFGNGACSDGASGTGVCRCDTGFNGTACETCQNGKYGVHCDQECGCTNGRCDEGLKGDGTCECDVGWRGVLCDEKIESQADDLCGSLKCHTSANCVIWPSGPQCLCAAGFEGNGTFCQAVDRCLHDNGGCSLYAVCKRTLPGRRDCVCISGYSGDGLVCVEINPCLEGNGGCHVNAECVHVGPNKTSCACSGGFSGDGLNCKMTNLCKKKNGGCHQYAHCNMTAPGVRGCTCNSNFIGDGVTCRGTVGREILTRKLRDFYLGLMMMEIPLKGRGPFTVFAPNAEAFAAVRAAGDKKRSLASDKNKEEFAAILRSHIVMCHTLLPADLARPRNLTSLSGLVLTTRSMQGSILINEANVTYSDGVSVNGIYHEINKLLLSPDLDEAKHPTAPLNLTDVAEHHGYKTFYKLLEDAGVMDLLNDYIHRPVTVFLPSDGVMASLPEEQRDFLFHTDNRAALVEYLKYHVLQAQKVYAEGLIHLDSVRTLQGSPLSFTCGGTDDIGEIFVNDGKCRIVQRNLVFSGGIAYGIDCLLTPPSLGGRCDEQTNFDLQMSCGLCTSGGVRCPKGSKQKELQKCDLPSVFVAKNAGCRSVCTVNFWHPKCCHGYHGRDCLVCPGGVGAPCSNHGKCDDGHLGNGTCTCDAGFRGGACELCRAGFYGASCEACNCSEHGSCVDGRKGAGSCFCEAGWTGLRCDAAQAEVLQCAPPCSPKAVCQENNTCVCRPFYQGDGITCTEVDMCHTWNGGCATGARCSQRGEQVSCTCPKGHSGDGFSCQPVDPCVSGDNGGCHEHGACTMTAPGKKKCTCKDQYIGDGLTCDLKQLPISRCLQDNGRCHQDAKCTDLHFEDVKLGVFHVRSDEGQYKLNFTAAQQACAAVGGSLATYTQLSYAQQGGLNMCAAGWLDQARVAYPTTYSNPSCGFGHIGIVDYGTRKNEAESWDAFCYRMKEVACGCKPGYIGDGFTCTGNLLQVLESTPTFSNFLTQILNCSQVSESGTEFVKRLRNLTVQSTLFVPDNSGLPDNQTLSQRDVEVHLSEGRALPLSQLKNSSRIRTRVGSLSVLGVADLLNPSALSSRYINGRFITTSDILASNGVIHVLRGPLRAPPPRQEMHAAHQAGMGVGVVLLVLLVVGVVFVGYHFYTHKTKHFQFHYFKEEEDASAGCSRSICNPVYEAAPEPADLHESNTSEDTAEDRHEVVIEGSYDLQDG</sequence>
<dbReference type="PANTHER" id="PTHR24038">
    <property type="entry name" value="STABILIN"/>
    <property type="match status" value="1"/>
</dbReference>
<dbReference type="PROSITE" id="PS01241">
    <property type="entry name" value="LINK_1"/>
    <property type="match status" value="1"/>
</dbReference>
<dbReference type="Pfam" id="PF24887">
    <property type="entry name" value="EGF_STAB1-2"/>
    <property type="match status" value="1"/>
</dbReference>
<dbReference type="InterPro" id="IPR000782">
    <property type="entry name" value="FAS1_domain"/>
</dbReference>
<dbReference type="FunFam" id="2.10.25.10:FF:000040">
    <property type="entry name" value="Stabilin 2"/>
    <property type="match status" value="5"/>
</dbReference>
<dbReference type="PROSITE" id="PS01186">
    <property type="entry name" value="EGF_2"/>
    <property type="match status" value="13"/>
</dbReference>
<dbReference type="InterPro" id="IPR016187">
    <property type="entry name" value="CTDL_fold"/>
</dbReference>
<evidence type="ECO:0000256" key="4">
    <source>
        <dbReference type="ARBA" id="ARBA00022989"/>
    </source>
</evidence>
<dbReference type="PROSITE" id="PS50963">
    <property type="entry name" value="LINK_2"/>
    <property type="match status" value="1"/>
</dbReference>
<dbReference type="FunCoup" id="A0A6J2PAT6">
    <property type="interactions" value="602"/>
</dbReference>
<dbReference type="SMART" id="SM00180">
    <property type="entry name" value="EGF_Lam"/>
    <property type="match status" value="5"/>
</dbReference>
<feature type="disulfide bond" evidence="10">
    <location>
        <begin position="126"/>
        <end position="135"/>
    </location>
</feature>
<feature type="disulfide bond" evidence="11">
    <location>
        <begin position="2204"/>
        <end position="2273"/>
    </location>
</feature>
<keyword evidence="5 13" id="KW-0472">Membrane</keyword>
<feature type="disulfide bond" evidence="10">
    <location>
        <begin position="1354"/>
        <end position="1363"/>
    </location>
</feature>
<dbReference type="OrthoDB" id="286301at2759"/>
<feature type="disulfide bond" evidence="10">
    <location>
        <begin position="1379"/>
        <end position="1396"/>
    </location>
</feature>
<feature type="domain" description="EGF-like" evidence="15">
    <location>
        <begin position="307"/>
        <end position="346"/>
    </location>
</feature>
<dbReference type="PROSITE" id="PS00022">
    <property type="entry name" value="EGF_1"/>
    <property type="match status" value="6"/>
</dbReference>
<dbReference type="PROSITE" id="PS50026">
    <property type="entry name" value="EGF_3"/>
    <property type="match status" value="16"/>
</dbReference>
<feature type="transmembrane region" description="Helical" evidence="13">
    <location>
        <begin position="2446"/>
        <end position="2470"/>
    </location>
</feature>
<evidence type="ECO:0000256" key="7">
    <source>
        <dbReference type="ARBA" id="ARBA00023170"/>
    </source>
</evidence>
<dbReference type="PROSITE" id="PS01248">
    <property type="entry name" value="EGF_LAM_1"/>
    <property type="match status" value="1"/>
</dbReference>
<feature type="domain" description="EGF-like" evidence="15">
    <location>
        <begin position="1371"/>
        <end position="1408"/>
    </location>
</feature>
<organism evidence="18 19">
    <name type="scientific">Cottoperca gobio</name>
    <name type="common">Frogmouth</name>
    <name type="synonym">Aphritis gobio</name>
    <dbReference type="NCBI Taxonomy" id="56716"/>
    <lineage>
        <taxon>Eukaryota</taxon>
        <taxon>Metazoa</taxon>
        <taxon>Chordata</taxon>
        <taxon>Craniata</taxon>
        <taxon>Vertebrata</taxon>
        <taxon>Euteleostomi</taxon>
        <taxon>Actinopterygii</taxon>
        <taxon>Neopterygii</taxon>
        <taxon>Teleostei</taxon>
        <taxon>Neoteleostei</taxon>
        <taxon>Acanthomorphata</taxon>
        <taxon>Eupercaria</taxon>
        <taxon>Perciformes</taxon>
        <taxon>Notothenioidei</taxon>
        <taxon>Bovichtidae</taxon>
        <taxon>Cottoperca</taxon>
    </lineage>
</organism>
<comment type="caution">
    <text evidence="10">Lacks conserved residue(s) required for the propagation of feature annotation.</text>
</comment>
<feature type="domain" description="FAS1" evidence="16">
    <location>
        <begin position="979"/>
        <end position="1107"/>
    </location>
</feature>
<keyword evidence="18" id="KW-1185">Reference proteome</keyword>
<feature type="disulfide bond" evidence="10">
    <location>
        <begin position="191"/>
        <end position="208"/>
    </location>
</feature>
<feature type="domain" description="EGF-like" evidence="15">
    <location>
        <begin position="1942"/>
        <end position="1982"/>
    </location>
</feature>
<dbReference type="FunFam" id="2.30.180.10:FF:000018">
    <property type="entry name" value="Stabilin 2"/>
    <property type="match status" value="1"/>
</dbReference>
<dbReference type="Pfam" id="PF12947">
    <property type="entry name" value="EGF_3"/>
    <property type="match status" value="7"/>
</dbReference>
<feature type="domain" description="EGF-like" evidence="15">
    <location>
        <begin position="896"/>
        <end position="938"/>
    </location>
</feature>
<feature type="domain" description="EGF-like" evidence="15">
    <location>
        <begin position="182"/>
        <end position="222"/>
    </location>
</feature>
<keyword evidence="6 10" id="KW-1015">Disulfide bond</keyword>
<dbReference type="CTD" id="55576"/>
<feature type="region of interest" description="Disordered" evidence="12">
    <location>
        <begin position="2506"/>
        <end position="2537"/>
    </location>
</feature>
<dbReference type="GO" id="GO:0007155">
    <property type="term" value="P:cell adhesion"/>
    <property type="evidence" value="ECO:0007669"/>
    <property type="project" value="InterPro"/>
</dbReference>
<dbReference type="GO" id="GO:0005509">
    <property type="term" value="F:calcium ion binding"/>
    <property type="evidence" value="ECO:0007669"/>
    <property type="project" value="InterPro"/>
</dbReference>
<keyword evidence="9" id="KW-0424">Laminin EGF-like domain</keyword>
<accession>A0A6J2PAT6</accession>
<dbReference type="SMART" id="SM00554">
    <property type="entry name" value="FAS1"/>
    <property type="match status" value="7"/>
</dbReference>
<dbReference type="Gene3D" id="2.170.300.10">
    <property type="entry name" value="Tie2 ligand-binding domain superfamily"/>
    <property type="match status" value="1"/>
</dbReference>
<dbReference type="Gene3D" id="3.10.100.10">
    <property type="entry name" value="Mannose-Binding Protein A, subunit A"/>
    <property type="match status" value="1"/>
</dbReference>
<dbReference type="InterPro" id="IPR024731">
    <property type="entry name" value="NELL2-like_EGF"/>
</dbReference>
<dbReference type="SUPFAM" id="SSF82153">
    <property type="entry name" value="FAS1 domain"/>
    <property type="match status" value="7"/>
</dbReference>
<evidence type="ECO:0000256" key="10">
    <source>
        <dbReference type="PROSITE-ProRule" id="PRU00076"/>
    </source>
</evidence>
<dbReference type="FunFam" id="3.10.100.10:FF:000001">
    <property type="entry name" value="Hyaluronan proteoglycan link protein 1"/>
    <property type="match status" value="1"/>
</dbReference>